<reference evidence="1" key="1">
    <citation type="submission" date="2021-01" db="EMBL/GenBank/DDBJ databases">
        <authorList>
            <person name="Corre E."/>
            <person name="Pelletier E."/>
            <person name="Niang G."/>
            <person name="Scheremetjew M."/>
            <person name="Finn R."/>
            <person name="Kale V."/>
            <person name="Holt S."/>
            <person name="Cochrane G."/>
            <person name="Meng A."/>
            <person name="Brown T."/>
            <person name="Cohen L."/>
        </authorList>
    </citation>
    <scope>NUCLEOTIDE SEQUENCE</scope>
    <source>
        <strain evidence="1">RCC733</strain>
    </source>
</reference>
<gene>
    <name evidence="1" type="ORF">PPRO1471_LOCUS2240</name>
</gene>
<sequence>MSSPSASFVGYADQWSAVSASMDMVTETAPSKVTPFLASSTAASARLASVKNTDDDAEEEMELAFMQVGLPKECVALAPEPAFDTLMNDLNMKKTDSLNMMATNGIAIIA</sequence>
<protein>
    <submittedName>
        <fullName evidence="1">Uncharacterized protein</fullName>
    </submittedName>
</protein>
<organism evidence="1">
    <name type="scientific">Pycnococcus provasolii</name>
    <dbReference type="NCBI Taxonomy" id="41880"/>
    <lineage>
        <taxon>Eukaryota</taxon>
        <taxon>Viridiplantae</taxon>
        <taxon>Chlorophyta</taxon>
        <taxon>Pseudoscourfieldiophyceae</taxon>
        <taxon>Pseudoscourfieldiales</taxon>
        <taxon>Pycnococcaceae</taxon>
        <taxon>Pycnococcus</taxon>
    </lineage>
</organism>
<dbReference type="EMBL" id="HBGR01003379">
    <property type="protein sequence ID" value="CAD9372073.1"/>
    <property type="molecule type" value="Transcribed_RNA"/>
</dbReference>
<evidence type="ECO:0000313" key="1">
    <source>
        <dbReference type="EMBL" id="CAD9372073.1"/>
    </source>
</evidence>
<dbReference type="AlphaFoldDB" id="A0A7S2AM53"/>
<name>A0A7S2AM53_9CHLO</name>
<proteinExistence type="predicted"/>
<accession>A0A7S2AM53</accession>